<gene>
    <name evidence="1" type="ORF">SK069_18300</name>
</gene>
<proteinExistence type="predicted"/>
<evidence type="ECO:0000313" key="1">
    <source>
        <dbReference type="EMBL" id="MDX8153556.1"/>
    </source>
</evidence>
<dbReference type="Proteomes" id="UP001277761">
    <property type="component" value="Unassembled WGS sequence"/>
</dbReference>
<dbReference type="Gene3D" id="3.30.530.20">
    <property type="match status" value="1"/>
</dbReference>
<dbReference type="RefSeq" id="WP_319955706.1">
    <property type="nucleotide sequence ID" value="NZ_JAXAVX010000016.1"/>
</dbReference>
<dbReference type="SUPFAM" id="SSF55961">
    <property type="entry name" value="Bet v1-like"/>
    <property type="match status" value="1"/>
</dbReference>
<name>A0ABU4VRH2_9ACTN</name>
<sequence>MALSGESTSEIDAPIDAVWALIDEVRDAPEWQDGLLEMREIEADADGRLVVGEFVNDAKVRKLVSRVRFTREAPHRLSWVQEKGDVKSVAGSWTLEDLGDGRTRATYAIEVDFGRILGRLITGPLEAAVRPMLVGGRANELKRLAERG</sequence>
<keyword evidence="2" id="KW-1185">Reference proteome</keyword>
<dbReference type="CDD" id="cd07812">
    <property type="entry name" value="SRPBCC"/>
    <property type="match status" value="1"/>
</dbReference>
<evidence type="ECO:0000313" key="2">
    <source>
        <dbReference type="Proteomes" id="UP001277761"/>
    </source>
</evidence>
<dbReference type="EMBL" id="JAXAVX010000016">
    <property type="protein sequence ID" value="MDX8153556.1"/>
    <property type="molecule type" value="Genomic_DNA"/>
</dbReference>
<dbReference type="InterPro" id="IPR023393">
    <property type="entry name" value="START-like_dom_sf"/>
</dbReference>
<reference evidence="1 2" key="1">
    <citation type="submission" date="2023-11" db="EMBL/GenBank/DDBJ databases">
        <authorList>
            <person name="Xu M."/>
            <person name="Jiang T."/>
        </authorList>
    </citation>
    <scope>NUCLEOTIDE SEQUENCE [LARGE SCALE GENOMIC DNA]</scope>
    <source>
        <strain evidence="1 2">SD</strain>
    </source>
</reference>
<comment type="caution">
    <text evidence="1">The sequence shown here is derived from an EMBL/GenBank/DDBJ whole genome shotgun (WGS) entry which is preliminary data.</text>
</comment>
<dbReference type="InterPro" id="IPR019587">
    <property type="entry name" value="Polyketide_cyclase/dehydratase"/>
</dbReference>
<organism evidence="1 2">
    <name type="scientific">Patulibacter brassicae</name>
    <dbReference type="NCBI Taxonomy" id="1705717"/>
    <lineage>
        <taxon>Bacteria</taxon>
        <taxon>Bacillati</taxon>
        <taxon>Actinomycetota</taxon>
        <taxon>Thermoleophilia</taxon>
        <taxon>Solirubrobacterales</taxon>
        <taxon>Patulibacteraceae</taxon>
        <taxon>Patulibacter</taxon>
    </lineage>
</organism>
<protein>
    <submittedName>
        <fullName evidence="1">SRPBCC family protein</fullName>
    </submittedName>
</protein>
<accession>A0ABU4VRH2</accession>
<dbReference type="Pfam" id="PF10604">
    <property type="entry name" value="Polyketide_cyc2"/>
    <property type="match status" value="1"/>
</dbReference>